<dbReference type="RefSeq" id="WP_068441205.1">
    <property type="nucleotide sequence ID" value="NZ_CP013862.1"/>
</dbReference>
<dbReference type="OrthoDB" id="2456352at2"/>
<feature type="transmembrane region" description="Helical" evidence="1">
    <location>
        <begin position="6"/>
        <end position="22"/>
    </location>
</feature>
<organism evidence="2 3">
    <name type="scientific">Lentibacillus amyloliquefaciens</name>
    <dbReference type="NCBI Taxonomy" id="1472767"/>
    <lineage>
        <taxon>Bacteria</taxon>
        <taxon>Bacillati</taxon>
        <taxon>Bacillota</taxon>
        <taxon>Bacilli</taxon>
        <taxon>Bacillales</taxon>
        <taxon>Bacillaceae</taxon>
        <taxon>Lentibacillus</taxon>
    </lineage>
</organism>
<evidence type="ECO:0000313" key="3">
    <source>
        <dbReference type="Proteomes" id="UP000050331"/>
    </source>
</evidence>
<feature type="transmembrane region" description="Helical" evidence="1">
    <location>
        <begin position="29"/>
        <end position="46"/>
    </location>
</feature>
<keyword evidence="1" id="KW-0812">Transmembrane</keyword>
<evidence type="ECO:0000313" key="2">
    <source>
        <dbReference type="EMBL" id="ALX47512.1"/>
    </source>
</evidence>
<dbReference type="EMBL" id="CP013862">
    <property type="protein sequence ID" value="ALX47512.1"/>
    <property type="molecule type" value="Genomic_DNA"/>
</dbReference>
<dbReference type="KEGG" id="lao:AOX59_02175"/>
<gene>
    <name evidence="2" type="ORF">AOX59_02175</name>
</gene>
<dbReference type="Proteomes" id="UP000050331">
    <property type="component" value="Chromosome"/>
</dbReference>
<sequence length="62" mass="7564">MFKNSIIIAVIFFAVFTLKDLIFDEKIQWIENIVVFVLAFLTYTVFEWVKTPYEWNKNIKER</sequence>
<keyword evidence="1" id="KW-1133">Transmembrane helix</keyword>
<accession>A0A0U4DQ97</accession>
<dbReference type="AlphaFoldDB" id="A0A0U4DQ97"/>
<protein>
    <submittedName>
        <fullName evidence="2">Uncharacterized protein</fullName>
    </submittedName>
</protein>
<keyword evidence="3" id="KW-1185">Reference proteome</keyword>
<proteinExistence type="predicted"/>
<name>A0A0U4DQ97_9BACI</name>
<evidence type="ECO:0000256" key="1">
    <source>
        <dbReference type="SAM" id="Phobius"/>
    </source>
</evidence>
<keyword evidence="1" id="KW-0472">Membrane</keyword>
<reference evidence="2 3" key="1">
    <citation type="submission" date="2016-01" db="EMBL/GenBank/DDBJ databases">
        <title>Complete genome sequence of strain Lentibacillus amyloliquefaciens LAM0015T isolated from saline sediment.</title>
        <authorList>
            <person name="Wang J.-L."/>
            <person name="He M.-X."/>
        </authorList>
    </citation>
    <scope>NUCLEOTIDE SEQUENCE [LARGE SCALE GENOMIC DNA]</scope>
    <source>
        <strain evidence="2 3">LAM0015</strain>
    </source>
</reference>